<dbReference type="PANTHER" id="PTHR31042">
    <property type="entry name" value="CORE-2/I-BRANCHING BETA-1,6-N-ACETYLGLUCOSAMINYLTRANSFERASE FAMILY PROTEIN-RELATED"/>
    <property type="match status" value="1"/>
</dbReference>
<dbReference type="Pfam" id="PF02485">
    <property type="entry name" value="Branch"/>
    <property type="match status" value="1"/>
</dbReference>
<keyword evidence="3" id="KW-0808">Transferase</keyword>
<reference evidence="8 9" key="1">
    <citation type="journal article" date="2019" name="Sci. Rep.">
        <title>A high-quality genome of Eragrostis curvula grass provides insights into Poaceae evolution and supports new strategies to enhance forage quality.</title>
        <authorList>
            <person name="Carballo J."/>
            <person name="Santos B.A.C.M."/>
            <person name="Zappacosta D."/>
            <person name="Garbus I."/>
            <person name="Selva J.P."/>
            <person name="Gallo C.A."/>
            <person name="Diaz A."/>
            <person name="Albertini E."/>
            <person name="Caccamo M."/>
            <person name="Echenique V."/>
        </authorList>
    </citation>
    <scope>NUCLEOTIDE SEQUENCE [LARGE SCALE GENOMIC DNA]</scope>
    <source>
        <strain evidence="9">cv. Victoria</strain>
        <tissue evidence="8">Leaf</tissue>
    </source>
</reference>
<comment type="caution">
    <text evidence="8">The sequence shown here is derived from an EMBL/GenBank/DDBJ whole genome shotgun (WGS) entry which is preliminary data.</text>
</comment>
<protein>
    <submittedName>
        <fullName evidence="8">Uncharacterized protein</fullName>
    </submittedName>
</protein>
<evidence type="ECO:0000256" key="4">
    <source>
        <dbReference type="ARBA" id="ARBA00023136"/>
    </source>
</evidence>
<feature type="non-terminal residue" evidence="8">
    <location>
        <position position="1"/>
    </location>
</feature>
<dbReference type="InterPro" id="IPR044174">
    <property type="entry name" value="BC10-like"/>
</dbReference>
<name>A0A5J9V9T9_9POAL</name>
<keyword evidence="7" id="KW-0812">Transmembrane</keyword>
<feature type="compositionally biased region" description="Gly residues" evidence="6">
    <location>
        <begin position="166"/>
        <end position="178"/>
    </location>
</feature>
<proteinExistence type="predicted"/>
<feature type="region of interest" description="Disordered" evidence="6">
    <location>
        <begin position="106"/>
        <end position="178"/>
    </location>
</feature>
<sequence length="483" mass="52505">MTMSATKNNSLKQQPQVVVVAGMSMAAPCLVRTKLLLYAAVGFALGVVVTASLLGSSSYATSSTVAVLRGGALGLFFPPSAAVNLSTTDGVIVQVQQPPTQVIQVRQQAPSLPLPRPSRPPPTPPQVRPAPATIRSQQPRQAPADTGILATPADVTSPPAPPANDGGEGAGPAGTGVSRGSGNFIITDDEALLSLAASAATRKPAAGAAPKKVAFLFLTRWDLPMAPLWEKFFEGHAGLYNVYVHTDPAFNGSDPAEGSAFFRRRIPSKEVKWGHVSMVEAERRLLAHALLDDASNARFVLLSESHVPLFDLPTVHAYLVNSTQVFLESYDQPGATGRGRYHRGMRPVVAAEQWRKGSQWFEMDRGLAADVVADRVYFPLFKRFCKRNCYADEHYLPTLLHIRRPDEGANRSLTWVDWSHGGPHPARFTRMEVTVDFLRWLRGGSTCTYNGRTTTVCFLFARKFLPNSLTRFLRFAPKVMGFG</sequence>
<keyword evidence="5" id="KW-0325">Glycoprotein</keyword>
<keyword evidence="7" id="KW-1133">Transmembrane helix</keyword>
<keyword evidence="9" id="KW-1185">Reference proteome</keyword>
<evidence type="ECO:0000256" key="6">
    <source>
        <dbReference type="SAM" id="MobiDB-lite"/>
    </source>
</evidence>
<keyword evidence="4 7" id="KW-0472">Membrane</keyword>
<dbReference type="GO" id="GO:0016757">
    <property type="term" value="F:glycosyltransferase activity"/>
    <property type="evidence" value="ECO:0007669"/>
    <property type="project" value="UniProtKB-KW"/>
</dbReference>
<feature type="compositionally biased region" description="Pro residues" evidence="6">
    <location>
        <begin position="112"/>
        <end position="128"/>
    </location>
</feature>
<evidence type="ECO:0000256" key="7">
    <source>
        <dbReference type="SAM" id="Phobius"/>
    </source>
</evidence>
<evidence type="ECO:0000256" key="2">
    <source>
        <dbReference type="ARBA" id="ARBA00022676"/>
    </source>
</evidence>
<dbReference type="OrthoDB" id="191334at2759"/>
<evidence type="ECO:0000313" key="9">
    <source>
        <dbReference type="Proteomes" id="UP000324897"/>
    </source>
</evidence>
<dbReference type="InterPro" id="IPR003406">
    <property type="entry name" value="Glyco_trans_14"/>
</dbReference>
<dbReference type="PANTHER" id="PTHR31042:SF131">
    <property type="entry name" value="CORE-2_I-BRANCHING BETA-1,6-N-ACETYLGLUCOSAMINYLTRANSFERASE FAMILY PROTEIN"/>
    <property type="match status" value="1"/>
</dbReference>
<dbReference type="AlphaFoldDB" id="A0A5J9V9T9"/>
<evidence type="ECO:0000313" key="8">
    <source>
        <dbReference type="EMBL" id="TVU32261.1"/>
    </source>
</evidence>
<dbReference type="GO" id="GO:0016020">
    <property type="term" value="C:membrane"/>
    <property type="evidence" value="ECO:0007669"/>
    <property type="project" value="UniProtKB-SubCell"/>
</dbReference>
<evidence type="ECO:0000256" key="5">
    <source>
        <dbReference type="ARBA" id="ARBA00023180"/>
    </source>
</evidence>
<evidence type="ECO:0000256" key="3">
    <source>
        <dbReference type="ARBA" id="ARBA00022679"/>
    </source>
</evidence>
<evidence type="ECO:0000256" key="1">
    <source>
        <dbReference type="ARBA" id="ARBA00004606"/>
    </source>
</evidence>
<dbReference type="EMBL" id="RWGY01000011">
    <property type="protein sequence ID" value="TVU32261.1"/>
    <property type="molecule type" value="Genomic_DNA"/>
</dbReference>
<comment type="subcellular location">
    <subcellularLocation>
        <location evidence="1">Membrane</location>
        <topology evidence="1">Single-pass type II membrane protein</topology>
    </subcellularLocation>
</comment>
<keyword evidence="2" id="KW-0328">Glycosyltransferase</keyword>
<dbReference type="Gramene" id="TVU32261">
    <property type="protein sequence ID" value="TVU32261"/>
    <property type="gene ID" value="EJB05_23985"/>
</dbReference>
<accession>A0A5J9V9T9</accession>
<gene>
    <name evidence="8" type="ORF">EJB05_23985</name>
</gene>
<organism evidence="8 9">
    <name type="scientific">Eragrostis curvula</name>
    <name type="common">weeping love grass</name>
    <dbReference type="NCBI Taxonomy" id="38414"/>
    <lineage>
        <taxon>Eukaryota</taxon>
        <taxon>Viridiplantae</taxon>
        <taxon>Streptophyta</taxon>
        <taxon>Embryophyta</taxon>
        <taxon>Tracheophyta</taxon>
        <taxon>Spermatophyta</taxon>
        <taxon>Magnoliopsida</taxon>
        <taxon>Liliopsida</taxon>
        <taxon>Poales</taxon>
        <taxon>Poaceae</taxon>
        <taxon>PACMAD clade</taxon>
        <taxon>Chloridoideae</taxon>
        <taxon>Eragrostideae</taxon>
        <taxon>Eragrostidinae</taxon>
        <taxon>Eragrostis</taxon>
    </lineage>
</organism>
<dbReference type="Proteomes" id="UP000324897">
    <property type="component" value="Chromosome 1"/>
</dbReference>
<feature type="transmembrane region" description="Helical" evidence="7">
    <location>
        <begin position="35"/>
        <end position="54"/>
    </location>
</feature>